<dbReference type="InterPro" id="IPR008207">
    <property type="entry name" value="Sig_transdc_His_kin_Hpt_dom"/>
</dbReference>
<evidence type="ECO:0000313" key="5">
    <source>
        <dbReference type="EMBL" id="CAH9052231.1"/>
    </source>
</evidence>
<dbReference type="Proteomes" id="UP001152485">
    <property type="component" value="Unassembled WGS sequence"/>
</dbReference>
<evidence type="ECO:0000313" key="7">
    <source>
        <dbReference type="Proteomes" id="UP001152485"/>
    </source>
</evidence>
<sequence length="122" mass="14118">MEINTLDSLKTLNEDVMLELLGDDRDEINSFRQQFLVQAKNSLQKIAGYYRQNQIKAIKDEAHYLKTSAKAIGAERCAYYLQQLEDTTQTHATENIRKQQCRAYIESLSNEIKSVFHACNNK</sequence>
<evidence type="ECO:0000256" key="1">
    <source>
        <dbReference type="ARBA" id="ARBA00023012"/>
    </source>
</evidence>
<dbReference type="AlphaFoldDB" id="A0A9W4QTD2"/>
<evidence type="ECO:0000256" key="2">
    <source>
        <dbReference type="PROSITE-ProRule" id="PRU00110"/>
    </source>
</evidence>
<keyword evidence="2" id="KW-0597">Phosphoprotein</keyword>
<evidence type="ECO:0000259" key="3">
    <source>
        <dbReference type="PROSITE" id="PS50894"/>
    </source>
</evidence>
<keyword evidence="1" id="KW-0902">Two-component regulatory system</keyword>
<dbReference type="InterPro" id="IPR036641">
    <property type="entry name" value="HPT_dom_sf"/>
</dbReference>
<accession>A0A9W4QTD2</accession>
<reference evidence="5 7" key="1">
    <citation type="submission" date="2022-07" db="EMBL/GenBank/DDBJ databases">
        <authorList>
            <person name="Criscuolo A."/>
        </authorList>
    </citation>
    <scope>NUCLEOTIDE SEQUENCE</scope>
    <source>
        <strain evidence="7">CIP 111951</strain>
        <strain evidence="5">CIP111854</strain>
        <strain evidence="4">CIP111951</strain>
    </source>
</reference>
<comment type="caution">
    <text evidence="5">The sequence shown here is derived from an EMBL/GenBank/DDBJ whole genome shotgun (WGS) entry which is preliminary data.</text>
</comment>
<organism evidence="5 6">
    <name type="scientific">Pseudoalteromonas holothuriae</name>
    <dbReference type="NCBI Taxonomy" id="2963714"/>
    <lineage>
        <taxon>Bacteria</taxon>
        <taxon>Pseudomonadati</taxon>
        <taxon>Pseudomonadota</taxon>
        <taxon>Gammaproteobacteria</taxon>
        <taxon>Alteromonadales</taxon>
        <taxon>Pseudoalteromonadaceae</taxon>
        <taxon>Pseudoalteromonas</taxon>
    </lineage>
</organism>
<proteinExistence type="predicted"/>
<dbReference type="RefSeq" id="WP_261591398.1">
    <property type="nucleotide sequence ID" value="NZ_CAMAPC010000003.1"/>
</dbReference>
<keyword evidence="6" id="KW-1185">Reference proteome</keyword>
<evidence type="ECO:0000313" key="4">
    <source>
        <dbReference type="EMBL" id="CAH9050451.1"/>
    </source>
</evidence>
<dbReference type="GO" id="GO:0000160">
    <property type="term" value="P:phosphorelay signal transduction system"/>
    <property type="evidence" value="ECO:0007669"/>
    <property type="project" value="UniProtKB-KW"/>
</dbReference>
<protein>
    <recommendedName>
        <fullName evidence="3">HPt domain-containing protein</fullName>
    </recommendedName>
</protein>
<gene>
    <name evidence="5" type="ORF">PSECIP111854_00925</name>
    <name evidence="4" type="ORF">PSECIP111951_00195</name>
</gene>
<dbReference type="Pfam" id="PF01627">
    <property type="entry name" value="Hpt"/>
    <property type="match status" value="1"/>
</dbReference>
<dbReference type="PROSITE" id="PS50894">
    <property type="entry name" value="HPT"/>
    <property type="match status" value="1"/>
</dbReference>
<feature type="domain" description="HPt" evidence="3">
    <location>
        <begin position="24"/>
        <end position="122"/>
    </location>
</feature>
<dbReference type="GO" id="GO:0004672">
    <property type="term" value="F:protein kinase activity"/>
    <property type="evidence" value="ECO:0007669"/>
    <property type="project" value="UniProtKB-ARBA"/>
</dbReference>
<dbReference type="Proteomes" id="UP001152467">
    <property type="component" value="Unassembled WGS sequence"/>
</dbReference>
<name>A0A9W4QTD2_9GAMM</name>
<dbReference type="EMBL" id="CAMAPD010000001">
    <property type="protein sequence ID" value="CAH9050451.1"/>
    <property type="molecule type" value="Genomic_DNA"/>
</dbReference>
<dbReference type="SUPFAM" id="SSF47226">
    <property type="entry name" value="Histidine-containing phosphotransfer domain, HPT domain"/>
    <property type="match status" value="1"/>
</dbReference>
<dbReference type="Gene3D" id="1.20.120.160">
    <property type="entry name" value="HPT domain"/>
    <property type="match status" value="1"/>
</dbReference>
<evidence type="ECO:0000313" key="6">
    <source>
        <dbReference type="Proteomes" id="UP001152467"/>
    </source>
</evidence>
<feature type="modified residue" description="Phosphohistidine" evidence="2">
    <location>
        <position position="63"/>
    </location>
</feature>
<dbReference type="EMBL" id="CAMAPC010000003">
    <property type="protein sequence ID" value="CAH9052231.1"/>
    <property type="molecule type" value="Genomic_DNA"/>
</dbReference>